<reference evidence="1" key="1">
    <citation type="submission" date="2021-03" db="EMBL/GenBank/DDBJ databases">
        <title>Genomic Encyclopedia of Type Strains, Phase IV (KMG-IV): sequencing the most valuable type-strain genomes for metagenomic binning, comparative biology and taxonomic classification.</title>
        <authorList>
            <person name="Goeker M."/>
        </authorList>
    </citation>
    <scope>NUCLEOTIDE SEQUENCE</scope>
    <source>
        <strain evidence="1">DSM 107338</strain>
    </source>
</reference>
<name>A0A9X0YVC5_9BACI</name>
<dbReference type="InterPro" id="IPR029063">
    <property type="entry name" value="SAM-dependent_MTases_sf"/>
</dbReference>
<dbReference type="AlphaFoldDB" id="A0A9X0YVC5"/>
<evidence type="ECO:0000313" key="2">
    <source>
        <dbReference type="Proteomes" id="UP001138793"/>
    </source>
</evidence>
<evidence type="ECO:0000313" key="1">
    <source>
        <dbReference type="EMBL" id="MBP2079545.1"/>
    </source>
</evidence>
<dbReference type="Proteomes" id="UP001138793">
    <property type="component" value="Unassembled WGS sequence"/>
</dbReference>
<dbReference type="RefSeq" id="WP_149475947.1">
    <property type="nucleotide sequence ID" value="NZ_JAGGMB010000017.1"/>
</dbReference>
<gene>
    <name evidence="1" type="ORF">J2Z64_003843</name>
</gene>
<dbReference type="Gene3D" id="3.40.50.150">
    <property type="entry name" value="Vaccinia Virus protein VP39"/>
    <property type="match status" value="1"/>
</dbReference>
<accession>A0A9X0YVC5</accession>
<comment type="caution">
    <text evidence="1">The sequence shown here is derived from an EMBL/GenBank/DDBJ whole genome shotgun (WGS) entry which is preliminary data.</text>
</comment>
<protein>
    <submittedName>
        <fullName evidence="1">RNA methylase</fullName>
    </submittedName>
</protein>
<proteinExistence type="predicted"/>
<dbReference type="OrthoDB" id="9780095at2"/>
<sequence>MIDYKFDKLLHVRTGPEKKLSFPDSIQYNPYEPTPYHALETLFKHYVVSEQDQFVDYGCGKGRLNFYIHHFYRSSVKGIEMDENFYQDSIVNLRNYLQHTNSGKDTIEFICCLAEEYVIDPHDNRFYFFNPFSVQIFQKVINRILRSIEESNREVELILYYAHEDYVYFLEDKTIFELEQEIRLPGLYETNPYERFLVYRAGN</sequence>
<keyword evidence="1" id="KW-0808">Transferase</keyword>
<dbReference type="GO" id="GO:0008168">
    <property type="term" value="F:methyltransferase activity"/>
    <property type="evidence" value="ECO:0007669"/>
    <property type="project" value="UniProtKB-KW"/>
</dbReference>
<dbReference type="GO" id="GO:0032259">
    <property type="term" value="P:methylation"/>
    <property type="evidence" value="ECO:0007669"/>
    <property type="project" value="UniProtKB-KW"/>
</dbReference>
<keyword evidence="2" id="KW-1185">Reference proteome</keyword>
<organism evidence="1 2">
    <name type="scientific">Oceanobacillus polygoni</name>
    <dbReference type="NCBI Taxonomy" id="1235259"/>
    <lineage>
        <taxon>Bacteria</taxon>
        <taxon>Bacillati</taxon>
        <taxon>Bacillota</taxon>
        <taxon>Bacilli</taxon>
        <taxon>Bacillales</taxon>
        <taxon>Bacillaceae</taxon>
        <taxon>Oceanobacillus</taxon>
    </lineage>
</organism>
<dbReference type="SUPFAM" id="SSF53335">
    <property type="entry name" value="S-adenosyl-L-methionine-dependent methyltransferases"/>
    <property type="match status" value="1"/>
</dbReference>
<keyword evidence="1" id="KW-0489">Methyltransferase</keyword>
<dbReference type="EMBL" id="JAGGMB010000017">
    <property type="protein sequence ID" value="MBP2079545.1"/>
    <property type="molecule type" value="Genomic_DNA"/>
</dbReference>